<protein>
    <submittedName>
        <fullName evidence="1">Uncharacterized protein</fullName>
    </submittedName>
</protein>
<evidence type="ECO:0000313" key="2">
    <source>
        <dbReference type="Proteomes" id="UP000249013"/>
    </source>
</evidence>
<proteinExistence type="predicted"/>
<dbReference type="RefSeq" id="WP_167367611.1">
    <property type="nucleotide sequence ID" value="NZ_LS483409.1"/>
</dbReference>
<dbReference type="Proteomes" id="UP000249013">
    <property type="component" value="Chromosome 1"/>
</dbReference>
<organism evidence="1 2">
    <name type="scientific">Streptococcus gallolyticus</name>
    <dbReference type="NCBI Taxonomy" id="315405"/>
    <lineage>
        <taxon>Bacteria</taxon>
        <taxon>Bacillati</taxon>
        <taxon>Bacillota</taxon>
        <taxon>Bacilli</taxon>
        <taxon>Lactobacillales</taxon>
        <taxon>Streptococcaceae</taxon>
        <taxon>Streptococcus</taxon>
    </lineage>
</organism>
<reference evidence="1 2" key="1">
    <citation type="submission" date="2018-06" db="EMBL/GenBank/DDBJ databases">
        <authorList>
            <consortium name="Pathogen Informatics"/>
            <person name="Doyle S."/>
        </authorList>
    </citation>
    <scope>NUCLEOTIDE SEQUENCE [LARGE SCALE GENOMIC DNA]</scope>
    <source>
        <strain evidence="1 2">NCTC13773</strain>
    </source>
</reference>
<dbReference type="AlphaFoldDB" id="A0AA94S9Z6"/>
<sequence length="54" mass="6354">MSNKILTVGRSPKEKFIAIPKSLFEENNLSNRERMKRVEELVEKQLSNKEYADD</sequence>
<accession>A0AA94S9Z6</accession>
<name>A0AA94S9Z6_9STRE</name>
<evidence type="ECO:0000313" key="1">
    <source>
        <dbReference type="EMBL" id="SQG79771.1"/>
    </source>
</evidence>
<dbReference type="EMBL" id="LS483409">
    <property type="protein sequence ID" value="SQG79771.1"/>
    <property type="molecule type" value="Genomic_DNA"/>
</dbReference>
<gene>
    <name evidence="1" type="ORF">NCTC13773_01587</name>
</gene>